<gene>
    <name evidence="3" type="ORF">QBC47DRAFT_343813</name>
</gene>
<organism evidence="3 4">
    <name type="scientific">Echria macrotheca</name>
    <dbReference type="NCBI Taxonomy" id="438768"/>
    <lineage>
        <taxon>Eukaryota</taxon>
        <taxon>Fungi</taxon>
        <taxon>Dikarya</taxon>
        <taxon>Ascomycota</taxon>
        <taxon>Pezizomycotina</taxon>
        <taxon>Sordariomycetes</taxon>
        <taxon>Sordariomycetidae</taxon>
        <taxon>Sordariales</taxon>
        <taxon>Schizotheciaceae</taxon>
        <taxon>Echria</taxon>
    </lineage>
</organism>
<dbReference type="GO" id="GO:0016020">
    <property type="term" value="C:membrane"/>
    <property type="evidence" value="ECO:0007669"/>
    <property type="project" value="InterPro"/>
</dbReference>
<proteinExistence type="predicted"/>
<sequence>MSPTPAHAPQLDPRLRDVLQKLTTNLVELNALLGAAPDDLAPRQPDSETVEDTGPVATPGSEQTVEDFFKQMAPTATRVSHLDIPWILLERRSSAVDWRTAFEEHTIRGDTFPWTTRYPSGLGELQNNLFVEFLWNTNHTHITVTLSGIRYSYRLLGLSYQKPGADGYPKSRSLCLPTISTPTTGLFVGGYPMGELCNFKREQAAYGKVWFITPFEASHCFHEAFGVYPPSSNAVRGAHSRPSDFLDPASVVFVSSVLADYPRPDRLPRWRSRQATYGSHAEFIATYLEILHPLAQSPTTGTAYIARNEHSTGLVLQLHIRNFKDEWPSPENRRGDLGALGLTLSRERVRIRGRAVWHLRENVSSLCLIMPLTQDAPYTILALLDSPGPFFSGGDMTENPVQRSDAPSAFPSKEMWTSGGIIPCGRATGVAQFLSVILSAFEIWESGWNTMLDRIDRIVSVQLKDTLDEEKWSSLMFDDSFQSTTIYFTVLEALRVSGYWARETLKSWETLRDEWEAYVQPGTLFSQEDLVSIEANWATVDRSVRAHVESLITRLTSKADEVKSLREGVFNATSLREATKGIELNRAVYIFTVVTVIYTPLGFLATFFALPFLNNPGDNDRVGIPNGFKTSIIVVPVVTYIISLAFVWYVRHMHAVKHVMRTLTSRDFYSKGWFWYKEGGRLMLGGYLRLSLNHRSARLTPVRS</sequence>
<evidence type="ECO:0000313" key="3">
    <source>
        <dbReference type="EMBL" id="KAK1755493.1"/>
    </source>
</evidence>
<dbReference type="InterPro" id="IPR002523">
    <property type="entry name" value="MgTranspt_CorA/ZnTranspt_ZntB"/>
</dbReference>
<dbReference type="Pfam" id="PF01544">
    <property type="entry name" value="CorA"/>
    <property type="match status" value="1"/>
</dbReference>
<dbReference type="AlphaFoldDB" id="A0AAJ0BE83"/>
<name>A0AAJ0BE83_9PEZI</name>
<accession>A0AAJ0BE83</accession>
<comment type="caution">
    <text evidence="3">The sequence shown here is derived from an EMBL/GenBank/DDBJ whole genome shotgun (WGS) entry which is preliminary data.</text>
</comment>
<dbReference type="GO" id="GO:0046873">
    <property type="term" value="F:metal ion transmembrane transporter activity"/>
    <property type="evidence" value="ECO:0007669"/>
    <property type="project" value="InterPro"/>
</dbReference>
<keyword evidence="2" id="KW-0472">Membrane</keyword>
<keyword evidence="2" id="KW-1133">Transmembrane helix</keyword>
<feature type="transmembrane region" description="Helical" evidence="2">
    <location>
        <begin position="630"/>
        <end position="650"/>
    </location>
</feature>
<dbReference type="EMBL" id="MU839833">
    <property type="protein sequence ID" value="KAK1755493.1"/>
    <property type="molecule type" value="Genomic_DNA"/>
</dbReference>
<evidence type="ECO:0000313" key="4">
    <source>
        <dbReference type="Proteomes" id="UP001239445"/>
    </source>
</evidence>
<evidence type="ECO:0000256" key="1">
    <source>
        <dbReference type="SAM" id="MobiDB-lite"/>
    </source>
</evidence>
<dbReference type="Proteomes" id="UP001239445">
    <property type="component" value="Unassembled WGS sequence"/>
</dbReference>
<protein>
    <submittedName>
        <fullName evidence="3">Uncharacterized protein</fullName>
    </submittedName>
</protein>
<evidence type="ECO:0000256" key="2">
    <source>
        <dbReference type="SAM" id="Phobius"/>
    </source>
</evidence>
<keyword evidence="2" id="KW-0812">Transmembrane</keyword>
<keyword evidence="4" id="KW-1185">Reference proteome</keyword>
<reference evidence="3" key="1">
    <citation type="submission" date="2023-06" db="EMBL/GenBank/DDBJ databases">
        <title>Genome-scale phylogeny and comparative genomics of the fungal order Sordariales.</title>
        <authorList>
            <consortium name="Lawrence Berkeley National Laboratory"/>
            <person name="Hensen N."/>
            <person name="Bonometti L."/>
            <person name="Westerberg I."/>
            <person name="Brannstrom I.O."/>
            <person name="Guillou S."/>
            <person name="Cros-Aarteil S."/>
            <person name="Calhoun S."/>
            <person name="Haridas S."/>
            <person name="Kuo A."/>
            <person name="Mondo S."/>
            <person name="Pangilinan J."/>
            <person name="Riley R."/>
            <person name="Labutti K."/>
            <person name="Andreopoulos B."/>
            <person name="Lipzen A."/>
            <person name="Chen C."/>
            <person name="Yanf M."/>
            <person name="Daum C."/>
            <person name="Ng V."/>
            <person name="Clum A."/>
            <person name="Steindorff A."/>
            <person name="Ohm R."/>
            <person name="Martin F."/>
            <person name="Silar P."/>
            <person name="Natvig D."/>
            <person name="Lalanne C."/>
            <person name="Gautier V."/>
            <person name="Ament-Velasquez S.L."/>
            <person name="Kruys A."/>
            <person name="Hutchinson M.I."/>
            <person name="Powell A.J."/>
            <person name="Barry K."/>
            <person name="Miller A.N."/>
            <person name="Grigoriev I.V."/>
            <person name="Debuchy R."/>
            <person name="Gladieux P."/>
            <person name="Thoren M.H."/>
            <person name="Johannesson H."/>
        </authorList>
    </citation>
    <scope>NUCLEOTIDE SEQUENCE</scope>
    <source>
        <strain evidence="3">PSN4</strain>
    </source>
</reference>
<feature type="region of interest" description="Disordered" evidence="1">
    <location>
        <begin position="37"/>
        <end position="61"/>
    </location>
</feature>
<dbReference type="Gene3D" id="1.20.58.340">
    <property type="entry name" value="Magnesium transport protein CorA, transmembrane region"/>
    <property type="match status" value="1"/>
</dbReference>
<feature type="transmembrane region" description="Helical" evidence="2">
    <location>
        <begin position="588"/>
        <end position="610"/>
    </location>
</feature>